<dbReference type="PANTHER" id="PTHR10166:SF37">
    <property type="entry name" value="STOLID, ISOFORM H"/>
    <property type="match status" value="1"/>
</dbReference>
<dbReference type="SUPFAM" id="SSF53300">
    <property type="entry name" value="vWA-like"/>
    <property type="match status" value="1"/>
</dbReference>
<dbReference type="CDD" id="cd01465">
    <property type="entry name" value="vWA_subgroup"/>
    <property type="match status" value="1"/>
</dbReference>
<dbReference type="Pfam" id="PF00092">
    <property type="entry name" value="VWA"/>
    <property type="match status" value="1"/>
</dbReference>
<dbReference type="SMART" id="SM00327">
    <property type="entry name" value="VWA"/>
    <property type="match status" value="1"/>
</dbReference>
<dbReference type="PROSITE" id="PS50234">
    <property type="entry name" value="VWFA"/>
    <property type="match status" value="1"/>
</dbReference>
<dbReference type="Pfam" id="PF12034">
    <property type="entry name" value="YfbK_C"/>
    <property type="match status" value="1"/>
</dbReference>
<dbReference type="Proteomes" id="UP000179284">
    <property type="component" value="Chromosome I"/>
</dbReference>
<reference evidence="4" key="1">
    <citation type="submission" date="2016-10" db="EMBL/GenBank/DDBJ databases">
        <title>The complete genome sequence of the rumen bacterium Butyrivibrio hungatei MB2003.</title>
        <authorList>
            <person name="Palevich N."/>
            <person name="Kelly W.J."/>
            <person name="Leahy S.C."/>
            <person name="Altermann E."/>
            <person name="Rakonjac J."/>
            <person name="Attwood G.T."/>
        </authorList>
    </citation>
    <scope>NUCLEOTIDE SEQUENCE [LARGE SCALE GENOMIC DNA]</scope>
    <source>
        <strain evidence="4">MB2003</strain>
    </source>
</reference>
<dbReference type="RefSeq" id="WP_071175582.1">
    <property type="nucleotide sequence ID" value="NZ_CP017831.1"/>
</dbReference>
<accession>A0A1D9NZQ1</accession>
<evidence type="ECO:0000259" key="2">
    <source>
        <dbReference type="PROSITE" id="PS50234"/>
    </source>
</evidence>
<proteinExistence type="predicted"/>
<name>A0A1D9NZQ1_9FIRM</name>
<dbReference type="InterPro" id="IPR051173">
    <property type="entry name" value="Ca_channel_alpha-2/delta"/>
</dbReference>
<protein>
    <submittedName>
        <fullName evidence="3">von Willebrand factor type A domain-containing protein</fullName>
    </submittedName>
</protein>
<dbReference type="PANTHER" id="PTHR10166">
    <property type="entry name" value="VOLTAGE-DEPENDENT CALCIUM CHANNEL SUBUNIT ALPHA-2/DELTA-RELATED"/>
    <property type="match status" value="1"/>
</dbReference>
<keyword evidence="1" id="KW-0732">Signal</keyword>
<dbReference type="InterPro" id="IPR021908">
    <property type="entry name" value="YfbK_C"/>
</dbReference>
<dbReference type="Gene3D" id="3.40.50.410">
    <property type="entry name" value="von Willebrand factor, type A domain"/>
    <property type="match status" value="1"/>
</dbReference>
<evidence type="ECO:0000256" key="1">
    <source>
        <dbReference type="SAM" id="SignalP"/>
    </source>
</evidence>
<dbReference type="PROSITE" id="PS51257">
    <property type="entry name" value="PROKAR_LIPOPROTEIN"/>
    <property type="match status" value="1"/>
</dbReference>
<evidence type="ECO:0000313" key="4">
    <source>
        <dbReference type="Proteomes" id="UP000179284"/>
    </source>
</evidence>
<feature type="chain" id="PRO_5009443979" evidence="1">
    <location>
        <begin position="21"/>
        <end position="524"/>
    </location>
</feature>
<feature type="domain" description="VWFA" evidence="2">
    <location>
        <begin position="167"/>
        <end position="345"/>
    </location>
</feature>
<gene>
    <name evidence="3" type="ORF">bhn_I0812</name>
</gene>
<keyword evidence="4" id="KW-1185">Reference proteome</keyword>
<dbReference type="Pfam" id="PF12450">
    <property type="entry name" value="vWF_A"/>
    <property type="match status" value="1"/>
</dbReference>
<dbReference type="EMBL" id="CP017831">
    <property type="protein sequence ID" value="AOZ95846.1"/>
    <property type="molecule type" value="Genomic_DNA"/>
</dbReference>
<organism evidence="3 4">
    <name type="scientific">Butyrivibrio hungatei</name>
    <dbReference type="NCBI Taxonomy" id="185008"/>
    <lineage>
        <taxon>Bacteria</taxon>
        <taxon>Bacillati</taxon>
        <taxon>Bacillota</taxon>
        <taxon>Clostridia</taxon>
        <taxon>Lachnospirales</taxon>
        <taxon>Lachnospiraceae</taxon>
        <taxon>Butyrivibrio</taxon>
    </lineage>
</organism>
<dbReference type="AlphaFoldDB" id="A0A1D9NZQ1"/>
<dbReference type="InterPro" id="IPR036465">
    <property type="entry name" value="vWFA_dom_sf"/>
</dbReference>
<feature type="signal peptide" evidence="1">
    <location>
        <begin position="1"/>
        <end position="20"/>
    </location>
</feature>
<dbReference type="InterPro" id="IPR022156">
    <property type="entry name" value="Uncharacterised_YfbK_N"/>
</dbReference>
<dbReference type="KEGG" id="bhu:bhn_I0812"/>
<sequence>MKKQRKVLSLLLGMSVFAGAITGCGGSRVYEATSSDTYTEAAYETAEYEYYTVPENTESYEKPDENGFFVTQVQPLSTFAADVDTASYANIRRMIESKYSLSDINADAVRPEEFINYFNYDLNSPEGNDKFGVTTEIAPCPWNDDHKLMFVGVKAQELESDEEIVNNLVFLIDVSGSMFDDDKLPLLQKAFTELVKNLPDEGTVSIVTYAGDDRVVLEGESLANKDTIIKAINDLEAGGSTNGEAGIKKAYQIAEANFVKGGNNRVIIASDGDMNVGISSPDDLEKLIEEKKESGVFLSVLGFGTGNYKDDRMERLADCGNGNYSYIDSMLEAKKVLVEEMNSTLYTVAKDAKFQVEFNPNKVNAYRLIGYENRIMDATDFNDDTKDGGEIGSGHTVIALYEIIEDGAESAVELKYQNNDESEKKDDSQYADEFATVNIRYKEPDADTSELISVVVNDEAVSEEPSENLKFAGMVAEFAMILSDSEHKGNSSFEYIMDTYKTLENKDEYKEEFNQLVRMVSKNS</sequence>
<dbReference type="InterPro" id="IPR002035">
    <property type="entry name" value="VWF_A"/>
</dbReference>
<evidence type="ECO:0000313" key="3">
    <source>
        <dbReference type="EMBL" id="AOZ95846.1"/>
    </source>
</evidence>